<feature type="domain" description="THUMP" evidence="20">
    <location>
        <begin position="58"/>
        <end position="163"/>
    </location>
</feature>
<comment type="subcellular location">
    <subcellularLocation>
        <location evidence="1 19">Cytoplasm</location>
    </subcellularLocation>
</comment>
<evidence type="ECO:0000313" key="21">
    <source>
        <dbReference type="EMBL" id="TYP56747.1"/>
    </source>
</evidence>
<comment type="catalytic activity">
    <reaction evidence="11 19">
        <text>[ThiS sulfur-carrier protein]-C-terminal Gly-Gly-AMP + S-sulfanyl-L-cysteinyl-[cysteine desulfurase] + AH2 = [ThiS sulfur-carrier protein]-C-terminal-Gly-aminoethanethioate + L-cysteinyl-[cysteine desulfurase] + A + AMP + 2 H(+)</text>
        <dbReference type="Rhea" id="RHEA:43340"/>
        <dbReference type="Rhea" id="RHEA-COMP:12157"/>
        <dbReference type="Rhea" id="RHEA-COMP:12158"/>
        <dbReference type="Rhea" id="RHEA-COMP:12910"/>
        <dbReference type="Rhea" id="RHEA-COMP:19908"/>
        <dbReference type="ChEBI" id="CHEBI:13193"/>
        <dbReference type="ChEBI" id="CHEBI:15378"/>
        <dbReference type="ChEBI" id="CHEBI:17499"/>
        <dbReference type="ChEBI" id="CHEBI:29950"/>
        <dbReference type="ChEBI" id="CHEBI:61963"/>
        <dbReference type="ChEBI" id="CHEBI:90618"/>
        <dbReference type="ChEBI" id="CHEBI:232372"/>
        <dbReference type="ChEBI" id="CHEBI:456215"/>
    </reaction>
</comment>
<dbReference type="CDD" id="cd11716">
    <property type="entry name" value="THUMP_ThiI"/>
    <property type="match status" value="1"/>
</dbReference>
<dbReference type="Proteomes" id="UP000322294">
    <property type="component" value="Unassembled WGS sequence"/>
</dbReference>
<dbReference type="InterPro" id="IPR020536">
    <property type="entry name" value="ThiI_AANH"/>
</dbReference>
<dbReference type="InterPro" id="IPR003720">
    <property type="entry name" value="tRNA_STrfase"/>
</dbReference>
<evidence type="ECO:0000256" key="8">
    <source>
        <dbReference type="ARBA" id="ARBA00022884"/>
    </source>
</evidence>
<evidence type="ECO:0000256" key="9">
    <source>
        <dbReference type="ARBA" id="ARBA00022977"/>
    </source>
</evidence>
<evidence type="ECO:0000256" key="19">
    <source>
        <dbReference type="HAMAP-Rule" id="MF_00021"/>
    </source>
</evidence>
<evidence type="ECO:0000256" key="17">
    <source>
        <dbReference type="ARBA" id="ARBA00077849"/>
    </source>
</evidence>
<dbReference type="InterPro" id="IPR050102">
    <property type="entry name" value="tRNA_sulfurtransferase_ThiI"/>
</dbReference>
<evidence type="ECO:0000256" key="4">
    <source>
        <dbReference type="ARBA" id="ARBA00022555"/>
    </source>
</evidence>
<dbReference type="SMART" id="SM00981">
    <property type="entry name" value="THUMP"/>
    <property type="match status" value="1"/>
</dbReference>
<organism evidence="21 22">
    <name type="scientific">Thermosediminibacter litoriperuensis</name>
    <dbReference type="NCBI Taxonomy" id="291989"/>
    <lineage>
        <taxon>Bacteria</taxon>
        <taxon>Bacillati</taxon>
        <taxon>Bacillota</taxon>
        <taxon>Clostridia</taxon>
        <taxon>Thermosediminibacterales</taxon>
        <taxon>Thermosediminibacteraceae</taxon>
        <taxon>Thermosediminibacter</taxon>
    </lineage>
</organism>
<gene>
    <name evidence="19" type="primary">thiI</name>
    <name evidence="21" type="ORF">LZ11_00803</name>
</gene>
<dbReference type="UniPathway" id="UPA00060"/>
<comment type="catalytic activity">
    <reaction evidence="10 19">
        <text>[ThiI sulfur-carrier protein]-S-sulfanyl-L-cysteine + a uridine in tRNA + 2 reduced [2Fe-2S]-[ferredoxin] + ATP + H(+) = [ThiI sulfur-carrier protein]-L-cysteine + a 4-thiouridine in tRNA + 2 oxidized [2Fe-2S]-[ferredoxin] + AMP + diphosphate</text>
        <dbReference type="Rhea" id="RHEA:24176"/>
        <dbReference type="Rhea" id="RHEA-COMP:10000"/>
        <dbReference type="Rhea" id="RHEA-COMP:10001"/>
        <dbReference type="Rhea" id="RHEA-COMP:13337"/>
        <dbReference type="Rhea" id="RHEA-COMP:13338"/>
        <dbReference type="Rhea" id="RHEA-COMP:13339"/>
        <dbReference type="Rhea" id="RHEA-COMP:13340"/>
        <dbReference type="ChEBI" id="CHEBI:15378"/>
        <dbReference type="ChEBI" id="CHEBI:29950"/>
        <dbReference type="ChEBI" id="CHEBI:30616"/>
        <dbReference type="ChEBI" id="CHEBI:33019"/>
        <dbReference type="ChEBI" id="CHEBI:33737"/>
        <dbReference type="ChEBI" id="CHEBI:33738"/>
        <dbReference type="ChEBI" id="CHEBI:61963"/>
        <dbReference type="ChEBI" id="CHEBI:65315"/>
        <dbReference type="ChEBI" id="CHEBI:136798"/>
        <dbReference type="ChEBI" id="CHEBI:456215"/>
        <dbReference type="EC" id="2.8.1.4"/>
    </reaction>
</comment>
<feature type="binding site" evidence="19">
    <location>
        <begin position="205"/>
        <end position="206"/>
    </location>
    <ligand>
        <name>ATP</name>
        <dbReference type="ChEBI" id="CHEBI:30616"/>
    </ligand>
</feature>
<dbReference type="InterPro" id="IPR049962">
    <property type="entry name" value="THUMP_ThiI"/>
</dbReference>
<comment type="similarity">
    <text evidence="13 19">Belongs to the ThiI family.</text>
</comment>
<dbReference type="GO" id="GO:0004810">
    <property type="term" value="F:CCA tRNA nucleotidyltransferase activity"/>
    <property type="evidence" value="ECO:0007669"/>
    <property type="project" value="InterPro"/>
</dbReference>
<dbReference type="InterPro" id="IPR014729">
    <property type="entry name" value="Rossmann-like_a/b/a_fold"/>
</dbReference>
<keyword evidence="5 19" id="KW-0808">Transferase</keyword>
<dbReference type="EC" id="2.8.1.4" evidence="14 19"/>
<dbReference type="PANTHER" id="PTHR43209:SF1">
    <property type="entry name" value="TRNA SULFURTRANSFERASE"/>
    <property type="match status" value="1"/>
</dbReference>
<proteinExistence type="inferred from homology"/>
<keyword evidence="3 19" id="KW-0963">Cytoplasm</keyword>
<keyword evidence="6 19" id="KW-0547">Nucleotide-binding</keyword>
<dbReference type="NCBIfam" id="TIGR00342">
    <property type="entry name" value="tRNA uracil 4-sulfurtransferase ThiI"/>
    <property type="match status" value="1"/>
</dbReference>
<dbReference type="OrthoDB" id="9773948at2"/>
<keyword evidence="9 19" id="KW-0784">Thiamine biosynthesis</keyword>
<evidence type="ECO:0000256" key="16">
    <source>
        <dbReference type="ARBA" id="ARBA00075337"/>
    </source>
</evidence>
<feature type="binding site" evidence="19">
    <location>
        <position position="262"/>
    </location>
    <ligand>
        <name>ATP</name>
        <dbReference type="ChEBI" id="CHEBI:30616"/>
    </ligand>
</feature>
<dbReference type="RefSeq" id="WP_148866606.1">
    <property type="nucleotide sequence ID" value="NZ_VNHO01000007.1"/>
</dbReference>
<dbReference type="InterPro" id="IPR004114">
    <property type="entry name" value="THUMP_dom"/>
</dbReference>
<reference evidence="21 22" key="1">
    <citation type="submission" date="2019-07" db="EMBL/GenBank/DDBJ databases">
        <title>Genomic Encyclopedia of Type Strains, Phase I: the one thousand microbial genomes (KMG-I) project.</title>
        <authorList>
            <person name="Kyrpides N."/>
        </authorList>
    </citation>
    <scope>NUCLEOTIDE SEQUENCE [LARGE SCALE GENOMIC DNA]</scope>
    <source>
        <strain evidence="21 22">DSM 16647</strain>
    </source>
</reference>
<evidence type="ECO:0000256" key="18">
    <source>
        <dbReference type="ARBA" id="ARBA00080570"/>
    </source>
</evidence>
<evidence type="ECO:0000313" key="22">
    <source>
        <dbReference type="Proteomes" id="UP000322294"/>
    </source>
</evidence>
<dbReference type="InterPro" id="IPR054173">
    <property type="entry name" value="ThiI_fer"/>
</dbReference>
<feature type="binding site" evidence="19">
    <location>
        <position position="284"/>
    </location>
    <ligand>
        <name>ATP</name>
        <dbReference type="ChEBI" id="CHEBI:30616"/>
    </ligand>
</feature>
<evidence type="ECO:0000256" key="11">
    <source>
        <dbReference type="ARBA" id="ARBA00052330"/>
    </source>
</evidence>
<evidence type="ECO:0000256" key="2">
    <source>
        <dbReference type="ARBA" id="ARBA00004948"/>
    </source>
</evidence>
<dbReference type="PANTHER" id="PTHR43209">
    <property type="entry name" value="TRNA SULFURTRANSFERASE"/>
    <property type="match status" value="1"/>
</dbReference>
<evidence type="ECO:0000256" key="15">
    <source>
        <dbReference type="ARBA" id="ARBA00071867"/>
    </source>
</evidence>
<evidence type="ECO:0000256" key="1">
    <source>
        <dbReference type="ARBA" id="ARBA00004496"/>
    </source>
</evidence>
<keyword evidence="4 19" id="KW-0820">tRNA-binding</keyword>
<evidence type="ECO:0000259" key="20">
    <source>
        <dbReference type="PROSITE" id="PS51165"/>
    </source>
</evidence>
<dbReference type="SUPFAM" id="SSF143437">
    <property type="entry name" value="THUMP domain-like"/>
    <property type="match status" value="1"/>
</dbReference>
<comment type="pathway">
    <text evidence="2 19">Cofactor biosynthesis; thiamine diphosphate biosynthesis.</text>
</comment>
<evidence type="ECO:0000256" key="3">
    <source>
        <dbReference type="ARBA" id="ARBA00022490"/>
    </source>
</evidence>
<dbReference type="SUPFAM" id="SSF52402">
    <property type="entry name" value="Adenine nucleotide alpha hydrolases-like"/>
    <property type="match status" value="1"/>
</dbReference>
<comment type="function">
    <text evidence="12 19">Catalyzes the ATP-dependent transfer of a sulfur to tRNA to produce 4-thiouridine in position 8 of tRNAs, which functions as a near-UV photosensor. Also catalyzes the transfer of sulfur to the sulfur carrier protein ThiS, forming ThiS-thiocarboxylate. This is a step in the synthesis of thiazole, in the thiamine biosynthesis pathway. The sulfur is donated as persulfide by IscS.</text>
</comment>
<comment type="caution">
    <text evidence="21">The sequence shown here is derived from an EMBL/GenBank/DDBJ whole genome shotgun (WGS) entry which is preliminary data.</text>
</comment>
<dbReference type="EMBL" id="VNHO01000007">
    <property type="protein sequence ID" value="TYP56747.1"/>
    <property type="molecule type" value="Genomic_DNA"/>
</dbReference>
<evidence type="ECO:0000256" key="13">
    <source>
        <dbReference type="ARBA" id="ARBA00061472"/>
    </source>
</evidence>
<dbReference type="GO" id="GO:0005829">
    <property type="term" value="C:cytosol"/>
    <property type="evidence" value="ECO:0007669"/>
    <property type="project" value="TreeGrafter"/>
</dbReference>
<dbReference type="AlphaFoldDB" id="A0A5S5AW42"/>
<sequence length="389" mass="43227">MENIYLLSFGEIGLKGENRPFFERILIKRIKQALAGFEGVDVRKTHGRIYVKAVGSQDAVVERLKKVFGIVAISPAKSCDLDIDSIKEAALSAIREVDYRGKTFKVESRRANKSFPIKSPDISRLVGAHILKNLQGLSVDVHNPDIEVNVEVREKGFVYCRRIPGPGGLPLGCNGKAVLLLSGGIDSPVAGYMVMKRGVEIEPVYFHSFPFTSDRAKEKVVELCRVLSGYSGKMRLHVVNFTGVLKELGEKGPNELLTVLMRRMMVRISQQIAQKIGAKALVTGESIGQVASQTMEALMATNEVAELPVFRPLIGFDKVEIIELAKKIGTYDISIEPYADCCSIFVPEHPKTRPKLSDVHRAEEKFDINEFIRCSLENIEIIEITPRSD</sequence>
<dbReference type="GO" id="GO:0000049">
    <property type="term" value="F:tRNA binding"/>
    <property type="evidence" value="ECO:0007669"/>
    <property type="project" value="UniProtKB-UniRule"/>
</dbReference>
<protein>
    <recommendedName>
        <fullName evidence="15 19">Probable tRNA sulfurtransferase</fullName>
        <ecNumber evidence="14 19">2.8.1.4</ecNumber>
    </recommendedName>
    <alternativeName>
        <fullName evidence="16 19">Sulfur carrier protein ThiS sulfurtransferase</fullName>
    </alternativeName>
    <alternativeName>
        <fullName evidence="17 19">Thiamine biosynthesis protein ThiI</fullName>
    </alternativeName>
    <alternativeName>
        <fullName evidence="18 19">tRNA 4-thiouridine synthase</fullName>
    </alternativeName>
</protein>
<dbReference type="CDD" id="cd01712">
    <property type="entry name" value="PPase_ThiI"/>
    <property type="match status" value="1"/>
</dbReference>
<feature type="binding site" evidence="19">
    <location>
        <begin position="180"/>
        <end position="181"/>
    </location>
    <ligand>
        <name>ATP</name>
        <dbReference type="ChEBI" id="CHEBI:30616"/>
    </ligand>
</feature>
<dbReference type="Gene3D" id="3.40.50.620">
    <property type="entry name" value="HUPs"/>
    <property type="match status" value="1"/>
</dbReference>
<dbReference type="Pfam" id="PF22025">
    <property type="entry name" value="ThiI_fer"/>
    <property type="match status" value="1"/>
</dbReference>
<dbReference type="Gene3D" id="3.30.2130.30">
    <property type="match status" value="1"/>
</dbReference>
<keyword evidence="8 19" id="KW-0694">RNA-binding</keyword>
<keyword evidence="22" id="KW-1185">Reference proteome</keyword>
<accession>A0A5S5AW42</accession>
<dbReference type="GO" id="GO:0009228">
    <property type="term" value="P:thiamine biosynthetic process"/>
    <property type="evidence" value="ECO:0007669"/>
    <property type="project" value="UniProtKB-KW"/>
</dbReference>
<dbReference type="GO" id="GO:0005524">
    <property type="term" value="F:ATP binding"/>
    <property type="evidence" value="ECO:0007669"/>
    <property type="project" value="UniProtKB-UniRule"/>
</dbReference>
<keyword evidence="7 19" id="KW-0067">ATP-binding</keyword>
<dbReference type="HAMAP" id="MF_00021">
    <property type="entry name" value="ThiI"/>
    <property type="match status" value="1"/>
</dbReference>
<evidence type="ECO:0000256" key="12">
    <source>
        <dbReference type="ARBA" id="ARBA00058382"/>
    </source>
</evidence>
<feature type="binding site" evidence="19">
    <location>
        <position position="293"/>
    </location>
    <ligand>
        <name>ATP</name>
        <dbReference type="ChEBI" id="CHEBI:30616"/>
    </ligand>
</feature>
<dbReference type="PROSITE" id="PS51165">
    <property type="entry name" value="THUMP"/>
    <property type="match status" value="1"/>
</dbReference>
<dbReference type="Pfam" id="PF02568">
    <property type="entry name" value="ThiI"/>
    <property type="match status" value="1"/>
</dbReference>
<dbReference type="GO" id="GO:0052837">
    <property type="term" value="P:thiazole biosynthetic process"/>
    <property type="evidence" value="ECO:0007669"/>
    <property type="project" value="TreeGrafter"/>
</dbReference>
<evidence type="ECO:0000256" key="10">
    <source>
        <dbReference type="ARBA" id="ARBA00050570"/>
    </source>
</evidence>
<name>A0A5S5AW42_9FIRM</name>
<evidence type="ECO:0000256" key="7">
    <source>
        <dbReference type="ARBA" id="ARBA00022840"/>
    </source>
</evidence>
<dbReference type="InterPro" id="IPR049961">
    <property type="entry name" value="ThiI_N"/>
</dbReference>
<dbReference type="GO" id="GO:0009229">
    <property type="term" value="P:thiamine diphosphate biosynthetic process"/>
    <property type="evidence" value="ECO:0007669"/>
    <property type="project" value="UniProtKB-UniRule"/>
</dbReference>
<evidence type="ECO:0000256" key="5">
    <source>
        <dbReference type="ARBA" id="ARBA00022679"/>
    </source>
</evidence>
<evidence type="ECO:0000256" key="14">
    <source>
        <dbReference type="ARBA" id="ARBA00066827"/>
    </source>
</evidence>
<dbReference type="Pfam" id="PF02926">
    <property type="entry name" value="THUMP"/>
    <property type="match status" value="1"/>
</dbReference>
<evidence type="ECO:0000256" key="6">
    <source>
        <dbReference type="ARBA" id="ARBA00022741"/>
    </source>
</evidence>
<dbReference type="GO" id="GO:0140741">
    <property type="term" value="F:tRNA-uracil-4 sulfurtransferase activity"/>
    <property type="evidence" value="ECO:0007669"/>
    <property type="project" value="UniProtKB-EC"/>
</dbReference>
<dbReference type="GO" id="GO:0002937">
    <property type="term" value="P:tRNA 4-thiouridine biosynthesis"/>
    <property type="evidence" value="ECO:0007669"/>
    <property type="project" value="TreeGrafter"/>
</dbReference>
<dbReference type="FunFam" id="3.40.50.620:FF:000053">
    <property type="entry name" value="Probable tRNA sulfurtransferase"/>
    <property type="match status" value="1"/>
</dbReference>